<accession>A0AAE3VBH4</accession>
<protein>
    <submittedName>
        <fullName evidence="7">Galactokinase</fullName>
        <ecNumber evidence="7">2.7.1.6</ecNumber>
    </submittedName>
</protein>
<dbReference type="InterPro" id="IPR036554">
    <property type="entry name" value="GHMP_kinase_C_sf"/>
</dbReference>
<dbReference type="InterPro" id="IPR020568">
    <property type="entry name" value="Ribosomal_Su5_D2-typ_SF"/>
</dbReference>
<feature type="domain" description="Galactokinase N-terminal" evidence="6">
    <location>
        <begin position="28"/>
        <end position="77"/>
    </location>
</feature>
<evidence type="ECO:0000256" key="2">
    <source>
        <dbReference type="ARBA" id="ARBA00022741"/>
    </source>
</evidence>
<comment type="caution">
    <text evidence="7">The sequence shown here is derived from an EMBL/GenBank/DDBJ whole genome shotgun (WGS) entry which is preliminary data.</text>
</comment>
<comment type="similarity">
    <text evidence="1">Belongs to the GHMP kinase family. GalK subfamily.</text>
</comment>
<dbReference type="InterPro" id="IPR019539">
    <property type="entry name" value="GalKase_N"/>
</dbReference>
<dbReference type="GO" id="GO:0005524">
    <property type="term" value="F:ATP binding"/>
    <property type="evidence" value="ECO:0007669"/>
    <property type="project" value="UniProtKB-KW"/>
</dbReference>
<keyword evidence="3" id="KW-0418">Kinase</keyword>
<dbReference type="EC" id="2.7.1.6" evidence="7"/>
<dbReference type="PANTHER" id="PTHR10457:SF7">
    <property type="entry name" value="GALACTOKINASE-RELATED"/>
    <property type="match status" value="1"/>
</dbReference>
<keyword evidence="4" id="KW-0067">ATP-binding</keyword>
<dbReference type="Gene3D" id="3.30.70.890">
    <property type="entry name" value="GHMP kinase, C-terminal domain"/>
    <property type="match status" value="1"/>
</dbReference>
<sequence>MNGQTLSLEELYGDDAGRAAERYRHLEEKFREHFGERELRYFSAPGRTEIIGNHTDHNGGRILAASITLDTICAAARTEEPVITIVSEGYRPITLDLRKLPETPKECGSISLVAGIAEAAQRFGFRTGGFSAYVTTEVIAAAGVSSSASFEMLICAIINHFYNDGAIDCAHYARMGQYAENHWWNKASGLMDQMACAVGGTILLDFSDGVKYERVDFSFDQLGMDLFIINTGKGHADLGAEYSAMPNEMREVARLMGGENLCEADEAQLLCRLPELREKLQNDRALLRALHYYEECSRVDRAVEALRAGEADRMLELITEGGNSSWKWLQNGYVAAAPREQSIPLMLALSELYIRRAGQGACRIHGGGFAGVIMVVLPKAEREHFIEYMTPYVGEKNIYVMGIRQGGAVEVRL</sequence>
<dbReference type="InterPro" id="IPR006204">
    <property type="entry name" value="GHMP_kinase_N_dom"/>
</dbReference>
<evidence type="ECO:0000256" key="3">
    <source>
        <dbReference type="ARBA" id="ARBA00022777"/>
    </source>
</evidence>
<dbReference type="PRINTS" id="PR00959">
    <property type="entry name" value="MEVGALKINASE"/>
</dbReference>
<dbReference type="Gene3D" id="3.30.230.10">
    <property type="match status" value="1"/>
</dbReference>
<dbReference type="RefSeq" id="WP_307255196.1">
    <property type="nucleotide sequence ID" value="NZ_JAUSTO010000013.1"/>
</dbReference>
<dbReference type="GO" id="GO:0005829">
    <property type="term" value="C:cytosol"/>
    <property type="evidence" value="ECO:0007669"/>
    <property type="project" value="TreeGrafter"/>
</dbReference>
<dbReference type="InterPro" id="IPR006206">
    <property type="entry name" value="Mevalonate/galactokinase"/>
</dbReference>
<gene>
    <name evidence="7" type="ORF">J2S20_001902</name>
</gene>
<dbReference type="InterPro" id="IPR000705">
    <property type="entry name" value="Galactokinase"/>
</dbReference>
<dbReference type="SUPFAM" id="SSF55060">
    <property type="entry name" value="GHMP Kinase, C-terminal domain"/>
    <property type="match status" value="1"/>
</dbReference>
<evidence type="ECO:0000256" key="1">
    <source>
        <dbReference type="ARBA" id="ARBA00006566"/>
    </source>
</evidence>
<evidence type="ECO:0000313" key="7">
    <source>
        <dbReference type="EMBL" id="MDQ0153193.1"/>
    </source>
</evidence>
<dbReference type="AlphaFoldDB" id="A0AAE3VBH4"/>
<name>A0AAE3VBH4_9FIRM</name>
<evidence type="ECO:0000256" key="4">
    <source>
        <dbReference type="ARBA" id="ARBA00022840"/>
    </source>
</evidence>
<dbReference type="Pfam" id="PF00288">
    <property type="entry name" value="GHMP_kinases_N"/>
    <property type="match status" value="1"/>
</dbReference>
<keyword evidence="8" id="KW-1185">Reference proteome</keyword>
<dbReference type="PRINTS" id="PR00473">
    <property type="entry name" value="GALCTOKINASE"/>
</dbReference>
<dbReference type="PIRSF" id="PIRSF000530">
    <property type="entry name" value="Galactokinase"/>
    <property type="match status" value="1"/>
</dbReference>
<keyword evidence="7" id="KW-0808">Transferase</keyword>
<evidence type="ECO:0000259" key="6">
    <source>
        <dbReference type="Pfam" id="PF10509"/>
    </source>
</evidence>
<reference evidence="7" key="1">
    <citation type="submission" date="2023-07" db="EMBL/GenBank/DDBJ databases">
        <title>Genomic Encyclopedia of Type Strains, Phase IV (KMG-IV): sequencing the most valuable type-strain genomes for metagenomic binning, comparative biology and taxonomic classification.</title>
        <authorList>
            <person name="Goeker M."/>
        </authorList>
    </citation>
    <scope>NUCLEOTIDE SEQUENCE</scope>
    <source>
        <strain evidence="7">DSM 19659</strain>
    </source>
</reference>
<dbReference type="InterPro" id="IPR014721">
    <property type="entry name" value="Ribsml_uS5_D2-typ_fold_subgr"/>
</dbReference>
<proteinExistence type="inferred from homology"/>
<dbReference type="GO" id="GO:0004335">
    <property type="term" value="F:galactokinase activity"/>
    <property type="evidence" value="ECO:0007669"/>
    <property type="project" value="UniProtKB-EC"/>
</dbReference>
<feature type="domain" description="GHMP kinase N-terminal" evidence="5">
    <location>
        <begin position="112"/>
        <end position="200"/>
    </location>
</feature>
<dbReference type="PANTHER" id="PTHR10457">
    <property type="entry name" value="MEVALONATE KINASE/GALACTOKINASE"/>
    <property type="match status" value="1"/>
</dbReference>
<keyword evidence="2" id="KW-0547">Nucleotide-binding</keyword>
<dbReference type="EMBL" id="JAUSTO010000013">
    <property type="protein sequence ID" value="MDQ0153193.1"/>
    <property type="molecule type" value="Genomic_DNA"/>
</dbReference>
<dbReference type="Pfam" id="PF10509">
    <property type="entry name" value="GalKase_gal_bdg"/>
    <property type="match status" value="1"/>
</dbReference>
<dbReference type="Proteomes" id="UP001241537">
    <property type="component" value="Unassembled WGS sequence"/>
</dbReference>
<evidence type="ECO:0000259" key="5">
    <source>
        <dbReference type="Pfam" id="PF00288"/>
    </source>
</evidence>
<evidence type="ECO:0000313" key="8">
    <source>
        <dbReference type="Proteomes" id="UP001241537"/>
    </source>
</evidence>
<dbReference type="GO" id="GO:0006012">
    <property type="term" value="P:galactose metabolic process"/>
    <property type="evidence" value="ECO:0007669"/>
    <property type="project" value="InterPro"/>
</dbReference>
<organism evidence="7 8">
    <name type="scientific">Moryella indoligenes</name>
    <dbReference type="NCBI Taxonomy" id="371674"/>
    <lineage>
        <taxon>Bacteria</taxon>
        <taxon>Bacillati</taxon>
        <taxon>Bacillota</taxon>
        <taxon>Clostridia</taxon>
        <taxon>Lachnospirales</taxon>
        <taxon>Lachnospiraceae</taxon>
        <taxon>Moryella</taxon>
    </lineage>
</organism>
<dbReference type="SUPFAM" id="SSF54211">
    <property type="entry name" value="Ribosomal protein S5 domain 2-like"/>
    <property type="match status" value="1"/>
</dbReference>